<gene>
    <name evidence="2" type="ORF">O4000_03415</name>
</gene>
<protein>
    <recommendedName>
        <fullName evidence="4">Preprotein translocase subunit SecB</fullName>
    </recommendedName>
</protein>
<accession>A0ABY7L216</accession>
<feature type="region of interest" description="Disordered" evidence="1">
    <location>
        <begin position="136"/>
        <end position="158"/>
    </location>
</feature>
<evidence type="ECO:0000313" key="2">
    <source>
        <dbReference type="EMBL" id="WAZ57977.1"/>
    </source>
</evidence>
<dbReference type="Proteomes" id="UP001164536">
    <property type="component" value="Chromosome"/>
</dbReference>
<dbReference type="SUPFAM" id="SSF54611">
    <property type="entry name" value="SecB-like"/>
    <property type="match status" value="1"/>
</dbReference>
<keyword evidence="3" id="KW-1185">Reference proteome</keyword>
<dbReference type="RefSeq" id="WP_206163073.1">
    <property type="nucleotide sequence ID" value="NZ_CP114564.1"/>
</dbReference>
<feature type="compositionally biased region" description="Basic residues" evidence="1">
    <location>
        <begin position="145"/>
        <end position="158"/>
    </location>
</feature>
<evidence type="ECO:0000313" key="3">
    <source>
        <dbReference type="Proteomes" id="UP001164536"/>
    </source>
</evidence>
<evidence type="ECO:0000256" key="1">
    <source>
        <dbReference type="SAM" id="MobiDB-lite"/>
    </source>
</evidence>
<dbReference type="Gene3D" id="3.10.420.10">
    <property type="entry name" value="SecB-like"/>
    <property type="match status" value="1"/>
</dbReference>
<evidence type="ECO:0008006" key="4">
    <source>
        <dbReference type="Google" id="ProtNLM"/>
    </source>
</evidence>
<proteinExistence type="predicted"/>
<sequence length="158" mass="17618">MKSPIAIKHYHFTEISVKARNVEYDDIVVEGPYPSFENVNINTVVTLAEAQEGDSFLLTMEVGCAPEDASTFPYAFRFIVEGIFESDFSDVEEEKQKLIVCNGASMLYGCVREQLISLTSRQKYGPLLLPATSFQGLRKSDKAKPPAKKSRSKVKKAT</sequence>
<name>A0ABY7L216_CITFR</name>
<reference evidence="2" key="1">
    <citation type="submission" date="2022-12" db="EMBL/GenBank/DDBJ databases">
        <title>2953647.</title>
        <authorList>
            <person name="Hergert J."/>
            <person name="Casey R."/>
            <person name="Wagner J."/>
            <person name="Young E.L."/>
            <person name="Oakeson K.F."/>
        </authorList>
    </citation>
    <scope>NUCLEOTIDE SEQUENCE</scope>
    <source>
        <strain evidence="2">2953647</strain>
    </source>
</reference>
<dbReference type="EMBL" id="CP114564">
    <property type="protein sequence ID" value="WAZ57977.1"/>
    <property type="molecule type" value="Genomic_DNA"/>
</dbReference>
<organism evidence="2 3">
    <name type="scientific">Citrobacter freundii</name>
    <dbReference type="NCBI Taxonomy" id="546"/>
    <lineage>
        <taxon>Bacteria</taxon>
        <taxon>Pseudomonadati</taxon>
        <taxon>Pseudomonadota</taxon>
        <taxon>Gammaproteobacteria</taxon>
        <taxon>Enterobacterales</taxon>
        <taxon>Enterobacteriaceae</taxon>
        <taxon>Citrobacter</taxon>
        <taxon>Citrobacter freundii complex</taxon>
    </lineage>
</organism>
<dbReference type="InterPro" id="IPR035958">
    <property type="entry name" value="SecB-like_sf"/>
</dbReference>